<evidence type="ECO:0000256" key="1">
    <source>
        <dbReference type="SAM" id="Phobius"/>
    </source>
</evidence>
<evidence type="ECO:0000313" key="3">
    <source>
        <dbReference type="Proteomes" id="UP000265520"/>
    </source>
</evidence>
<feature type="transmembrane region" description="Helical" evidence="1">
    <location>
        <begin position="91"/>
        <end position="109"/>
    </location>
</feature>
<feature type="non-terminal residue" evidence="2">
    <location>
        <position position="1"/>
    </location>
</feature>
<proteinExistence type="predicted"/>
<dbReference type="EMBL" id="LXQA010088494">
    <property type="protein sequence ID" value="MCI13508.1"/>
    <property type="molecule type" value="Genomic_DNA"/>
</dbReference>
<evidence type="ECO:0000313" key="2">
    <source>
        <dbReference type="EMBL" id="MCI13508.1"/>
    </source>
</evidence>
<keyword evidence="1" id="KW-1133">Transmembrane helix</keyword>
<dbReference type="Proteomes" id="UP000265520">
    <property type="component" value="Unassembled WGS sequence"/>
</dbReference>
<sequence length="133" mass="14080">QTLFFSDVVKALVVVRWELLSASSVFTRKGLFTAGLCLVLGSSIAILSGALVFVDGSVDLGVLRSCVRRLVLKTGDGSPPSLWLCSSLKRVLRVVLLRFVTIAVLPFGLPNGSAAVYLSSLLLLVGVVTDPYG</sequence>
<keyword evidence="1" id="KW-0472">Membrane</keyword>
<protein>
    <submittedName>
        <fullName evidence="2">Uncharacterized protein</fullName>
    </submittedName>
</protein>
<reference evidence="2 3" key="1">
    <citation type="journal article" date="2018" name="Front. Plant Sci.">
        <title>Red Clover (Trifolium pratense) and Zigzag Clover (T. medium) - A Picture of Genomic Similarities and Differences.</title>
        <authorList>
            <person name="Dluhosova J."/>
            <person name="Istvanek J."/>
            <person name="Nedelnik J."/>
            <person name="Repkova J."/>
        </authorList>
    </citation>
    <scope>NUCLEOTIDE SEQUENCE [LARGE SCALE GENOMIC DNA]</scope>
    <source>
        <strain evidence="3">cv. 10/8</strain>
        <tissue evidence="2">Leaf</tissue>
    </source>
</reference>
<dbReference type="AlphaFoldDB" id="A0A392PN51"/>
<feature type="transmembrane region" description="Helical" evidence="1">
    <location>
        <begin position="31"/>
        <end position="54"/>
    </location>
</feature>
<name>A0A392PN51_9FABA</name>
<organism evidence="2 3">
    <name type="scientific">Trifolium medium</name>
    <dbReference type="NCBI Taxonomy" id="97028"/>
    <lineage>
        <taxon>Eukaryota</taxon>
        <taxon>Viridiplantae</taxon>
        <taxon>Streptophyta</taxon>
        <taxon>Embryophyta</taxon>
        <taxon>Tracheophyta</taxon>
        <taxon>Spermatophyta</taxon>
        <taxon>Magnoliopsida</taxon>
        <taxon>eudicotyledons</taxon>
        <taxon>Gunneridae</taxon>
        <taxon>Pentapetalae</taxon>
        <taxon>rosids</taxon>
        <taxon>fabids</taxon>
        <taxon>Fabales</taxon>
        <taxon>Fabaceae</taxon>
        <taxon>Papilionoideae</taxon>
        <taxon>50 kb inversion clade</taxon>
        <taxon>NPAAA clade</taxon>
        <taxon>Hologalegina</taxon>
        <taxon>IRL clade</taxon>
        <taxon>Trifolieae</taxon>
        <taxon>Trifolium</taxon>
    </lineage>
</organism>
<accession>A0A392PN51</accession>
<keyword evidence="3" id="KW-1185">Reference proteome</keyword>
<keyword evidence="1" id="KW-0812">Transmembrane</keyword>
<comment type="caution">
    <text evidence="2">The sequence shown here is derived from an EMBL/GenBank/DDBJ whole genome shotgun (WGS) entry which is preliminary data.</text>
</comment>